<feature type="domain" description="RTR1-type" evidence="14">
    <location>
        <begin position="32"/>
        <end position="117"/>
    </location>
</feature>
<reference evidence="15" key="1">
    <citation type="submission" date="2018-02" db="EMBL/GenBank/DDBJ databases">
        <authorList>
            <person name="Cohen D.B."/>
            <person name="Kent A.D."/>
        </authorList>
    </citation>
    <scope>NUCLEOTIDE SEQUENCE</scope>
</reference>
<evidence type="ECO:0000256" key="2">
    <source>
        <dbReference type="ARBA" id="ARBA00005676"/>
    </source>
</evidence>
<dbReference type="Gene3D" id="1.25.40.820">
    <property type="match status" value="1"/>
</dbReference>
<keyword evidence="7 12" id="KW-0904">Protein phosphatase</keyword>
<keyword evidence="8 12" id="KW-0539">Nucleus</keyword>
<keyword evidence="5 12" id="KW-0378">Hydrolase</keyword>
<name>A0A2N9GYB0_FAGSY</name>
<comment type="subcellular location">
    <subcellularLocation>
        <location evidence="1 12">Nucleus</location>
    </subcellularLocation>
</comment>
<dbReference type="PANTHER" id="PTHR14732:SF0">
    <property type="entry name" value="RNA POLYMERASE II SUBUNIT B1 CTD PHOSPHATASE RPAP2-RELATED"/>
    <property type="match status" value="1"/>
</dbReference>
<dbReference type="InterPro" id="IPR007308">
    <property type="entry name" value="Rtr1/RPAP2_dom"/>
</dbReference>
<comment type="similarity">
    <text evidence="2 11 12">Belongs to the RPAP2 family.</text>
</comment>
<dbReference type="GO" id="GO:0008270">
    <property type="term" value="F:zinc ion binding"/>
    <property type="evidence" value="ECO:0007669"/>
    <property type="project" value="UniProtKB-KW"/>
</dbReference>
<feature type="compositionally biased region" description="Polar residues" evidence="13">
    <location>
        <begin position="229"/>
        <end position="244"/>
    </location>
</feature>
<evidence type="ECO:0000256" key="10">
    <source>
        <dbReference type="ARBA" id="ARBA00048336"/>
    </source>
</evidence>
<comment type="catalytic activity">
    <reaction evidence="10 12">
        <text>O-phospho-L-threonyl-[protein] + H2O = L-threonyl-[protein] + phosphate</text>
        <dbReference type="Rhea" id="RHEA:47004"/>
        <dbReference type="Rhea" id="RHEA-COMP:11060"/>
        <dbReference type="Rhea" id="RHEA-COMP:11605"/>
        <dbReference type="ChEBI" id="CHEBI:15377"/>
        <dbReference type="ChEBI" id="CHEBI:30013"/>
        <dbReference type="ChEBI" id="CHEBI:43474"/>
        <dbReference type="ChEBI" id="CHEBI:61977"/>
        <dbReference type="EC" id="3.1.3.16"/>
    </reaction>
</comment>
<comment type="catalytic activity">
    <reaction evidence="9 12">
        <text>O-phospho-L-seryl-[protein] + H2O = L-seryl-[protein] + phosphate</text>
        <dbReference type="Rhea" id="RHEA:20629"/>
        <dbReference type="Rhea" id="RHEA-COMP:9863"/>
        <dbReference type="Rhea" id="RHEA-COMP:11604"/>
        <dbReference type="ChEBI" id="CHEBI:15377"/>
        <dbReference type="ChEBI" id="CHEBI:29999"/>
        <dbReference type="ChEBI" id="CHEBI:43474"/>
        <dbReference type="ChEBI" id="CHEBI:83421"/>
        <dbReference type="EC" id="3.1.3.16"/>
    </reaction>
</comment>
<dbReference type="PANTHER" id="PTHR14732">
    <property type="entry name" value="RNA POLYMERASE II SUBUNIT B1 CTD PHOSPHATASE RPAP2-RELATED"/>
    <property type="match status" value="1"/>
</dbReference>
<dbReference type="EMBL" id="OIVN01002891">
    <property type="protein sequence ID" value="SPD07277.1"/>
    <property type="molecule type" value="Genomic_DNA"/>
</dbReference>
<evidence type="ECO:0000259" key="14">
    <source>
        <dbReference type="PROSITE" id="PS51479"/>
    </source>
</evidence>
<dbReference type="EC" id="3.1.3.16" evidence="12"/>
<evidence type="ECO:0000256" key="9">
    <source>
        <dbReference type="ARBA" id="ARBA00047761"/>
    </source>
</evidence>
<dbReference type="GO" id="GO:0043175">
    <property type="term" value="F:RNA polymerase core enzyme binding"/>
    <property type="evidence" value="ECO:0007669"/>
    <property type="project" value="UniProtKB-UniRule"/>
</dbReference>
<accession>A0A2N9GYB0</accession>
<feature type="region of interest" description="Disordered" evidence="13">
    <location>
        <begin position="229"/>
        <end position="299"/>
    </location>
</feature>
<evidence type="ECO:0000256" key="3">
    <source>
        <dbReference type="ARBA" id="ARBA00022723"/>
    </source>
</evidence>
<protein>
    <recommendedName>
        <fullName evidence="12">RNA polymerase II subunit B1 CTD phosphatase RPAP2 homolog</fullName>
        <ecNumber evidence="12">3.1.3.16</ecNumber>
    </recommendedName>
</protein>
<evidence type="ECO:0000256" key="11">
    <source>
        <dbReference type="PROSITE-ProRule" id="PRU00812"/>
    </source>
</evidence>
<feature type="compositionally biased region" description="Polar residues" evidence="13">
    <location>
        <begin position="260"/>
        <end position="274"/>
    </location>
</feature>
<sequence length="654" mass="71848">MAKDQSISVNDAVYKLQLSLLGGITDESQLLAAGSLMSRSDYEDVVTERSITDHCGYPLCRNSLPSDRTRKGRYRISLKEHKVYDLQETYMYCSSSCVVNSQVFAKSLQDERCPVVNSEKLNEVLRLFGNMSLDSEGNLGKNGDLGLSGLKIREKTEIKTGEVSLEQWIGPSNAIEGYVPQRDYSSKPSPSKNRKEGSNANHTKSSGKKDFHISEMDFMSTIITQDEYSVSKMPSGSTETASNTKFKEPKGKMSCKDSDGQLSILENSPALTKNGSERGENSKIIKKDDPSIQEVSSTSNLCPTSFDSCTAKAEEEVHSEKAAKSSKTMLKSSLKPSGTKKFSRSVTWADKKVDSTGGGNLCEFSDAENKEGHEILGSTYVEANDKTLRFASAEACAMALSQAAEAVASGDSDITDAVSEAGIIILPYPHEGESMEDDDLLEPEPAILQWPRKPGIPHSDLFDTEDTWYDAPPEDFSLTLSPFATMWMALFAWITSSSLAYIYGRDESFHEEYLSVNGREYPCKSTLADGRSSEIKQTLAGCLARALPGLVADLRLPTPISILEQGMGRLLDTMTFVDALPAFRMKQWQVIVLLFIEALSVCRIPALTPHMTNRRMLLQKVLDGAQVGLDEYEVMKDLIIPLGRAPHFSSQSGA</sequence>
<feature type="compositionally biased region" description="Low complexity" evidence="13">
    <location>
        <begin position="325"/>
        <end position="337"/>
    </location>
</feature>
<evidence type="ECO:0000256" key="5">
    <source>
        <dbReference type="ARBA" id="ARBA00022801"/>
    </source>
</evidence>
<evidence type="ECO:0000256" key="6">
    <source>
        <dbReference type="ARBA" id="ARBA00022833"/>
    </source>
</evidence>
<dbReference type="GO" id="GO:0008420">
    <property type="term" value="F:RNA polymerase II CTD heptapeptide repeat phosphatase activity"/>
    <property type="evidence" value="ECO:0007669"/>
    <property type="project" value="UniProtKB-UniRule"/>
</dbReference>
<feature type="region of interest" description="Disordered" evidence="13">
    <location>
        <begin position="179"/>
        <end position="211"/>
    </location>
</feature>
<evidence type="ECO:0000313" key="15">
    <source>
        <dbReference type="EMBL" id="SPD07277.1"/>
    </source>
</evidence>
<proteinExistence type="inferred from homology"/>
<organism evidence="15">
    <name type="scientific">Fagus sylvatica</name>
    <name type="common">Beechnut</name>
    <dbReference type="NCBI Taxonomy" id="28930"/>
    <lineage>
        <taxon>Eukaryota</taxon>
        <taxon>Viridiplantae</taxon>
        <taxon>Streptophyta</taxon>
        <taxon>Embryophyta</taxon>
        <taxon>Tracheophyta</taxon>
        <taxon>Spermatophyta</taxon>
        <taxon>Magnoliopsida</taxon>
        <taxon>eudicotyledons</taxon>
        <taxon>Gunneridae</taxon>
        <taxon>Pentapetalae</taxon>
        <taxon>rosids</taxon>
        <taxon>fabids</taxon>
        <taxon>Fagales</taxon>
        <taxon>Fagaceae</taxon>
        <taxon>Fagus</taxon>
    </lineage>
</organism>
<keyword evidence="4 12" id="KW-0863">Zinc-finger</keyword>
<gene>
    <name evidence="15" type="ORF">FSB_LOCUS35159</name>
</gene>
<evidence type="ECO:0000256" key="13">
    <source>
        <dbReference type="SAM" id="MobiDB-lite"/>
    </source>
</evidence>
<dbReference type="InterPro" id="IPR039693">
    <property type="entry name" value="Rtr1/RPAP2"/>
</dbReference>
<comment type="function">
    <text evidence="12">Putative RNA polymerase II subunit B1 C-terminal domain (CTD) phosphatase involved in RNA polymerase II transcription regulation.</text>
</comment>
<feature type="compositionally biased region" description="Basic and acidic residues" evidence="13">
    <location>
        <begin position="245"/>
        <end position="259"/>
    </location>
</feature>
<evidence type="ECO:0000256" key="12">
    <source>
        <dbReference type="RuleBase" id="RU367080"/>
    </source>
</evidence>
<dbReference type="GO" id="GO:0005737">
    <property type="term" value="C:cytoplasm"/>
    <property type="evidence" value="ECO:0007669"/>
    <property type="project" value="TreeGrafter"/>
</dbReference>
<evidence type="ECO:0000256" key="4">
    <source>
        <dbReference type="ARBA" id="ARBA00022771"/>
    </source>
</evidence>
<evidence type="ECO:0000256" key="1">
    <source>
        <dbReference type="ARBA" id="ARBA00004123"/>
    </source>
</evidence>
<dbReference type="AlphaFoldDB" id="A0A2N9GYB0"/>
<evidence type="ECO:0000256" key="7">
    <source>
        <dbReference type="ARBA" id="ARBA00022912"/>
    </source>
</evidence>
<dbReference type="GO" id="GO:0005634">
    <property type="term" value="C:nucleus"/>
    <property type="evidence" value="ECO:0007669"/>
    <property type="project" value="UniProtKB-SubCell"/>
</dbReference>
<keyword evidence="3 12" id="KW-0479">Metal-binding</keyword>
<dbReference type="Pfam" id="PF04181">
    <property type="entry name" value="RPAP2_Rtr1"/>
    <property type="match status" value="1"/>
</dbReference>
<evidence type="ECO:0000256" key="8">
    <source>
        <dbReference type="ARBA" id="ARBA00023242"/>
    </source>
</evidence>
<feature type="region of interest" description="Disordered" evidence="13">
    <location>
        <begin position="320"/>
        <end position="340"/>
    </location>
</feature>
<dbReference type="PROSITE" id="PS51479">
    <property type="entry name" value="ZF_RTR1"/>
    <property type="match status" value="1"/>
</dbReference>
<keyword evidence="6 12" id="KW-0862">Zinc</keyword>
<feature type="compositionally biased region" description="Basic and acidic residues" evidence="13">
    <location>
        <begin position="275"/>
        <end position="290"/>
    </location>
</feature>
<dbReference type="InterPro" id="IPR038534">
    <property type="entry name" value="Rtr1/RPAP2_sf"/>
</dbReference>